<dbReference type="Gene3D" id="3.90.226.10">
    <property type="entry name" value="2-enoyl-CoA Hydratase, Chain A, domain 1"/>
    <property type="match status" value="1"/>
</dbReference>
<dbReference type="Proteomes" id="UP000252174">
    <property type="component" value="Unassembled WGS sequence"/>
</dbReference>
<dbReference type="Pfam" id="PF00378">
    <property type="entry name" value="ECH_1"/>
    <property type="match status" value="1"/>
</dbReference>
<dbReference type="GO" id="GO:0003824">
    <property type="term" value="F:catalytic activity"/>
    <property type="evidence" value="ECO:0007669"/>
    <property type="project" value="UniProtKB-ARBA"/>
</dbReference>
<dbReference type="AlphaFoldDB" id="A0A369AJ87"/>
<dbReference type="SUPFAM" id="SSF52096">
    <property type="entry name" value="ClpP/crotonase"/>
    <property type="match status" value="1"/>
</dbReference>
<organism evidence="2 3">
    <name type="scientific">Extensimonas vulgaris</name>
    <dbReference type="NCBI Taxonomy" id="1031594"/>
    <lineage>
        <taxon>Bacteria</taxon>
        <taxon>Pseudomonadati</taxon>
        <taxon>Pseudomonadota</taxon>
        <taxon>Betaproteobacteria</taxon>
        <taxon>Burkholderiales</taxon>
        <taxon>Comamonadaceae</taxon>
        <taxon>Extensimonas</taxon>
    </lineage>
</organism>
<dbReference type="RefSeq" id="WP_114483306.1">
    <property type="nucleotide sequence ID" value="NZ_QPJU01000005.1"/>
</dbReference>
<dbReference type="Gene3D" id="1.10.12.10">
    <property type="entry name" value="Lyase 2-enoyl-coa Hydratase, Chain A, domain 2"/>
    <property type="match status" value="1"/>
</dbReference>
<evidence type="ECO:0000313" key="2">
    <source>
        <dbReference type="EMBL" id="RCX09430.1"/>
    </source>
</evidence>
<name>A0A369AJ87_9BURK</name>
<keyword evidence="3" id="KW-1185">Reference proteome</keyword>
<dbReference type="InterPro" id="IPR001753">
    <property type="entry name" value="Enoyl-CoA_hydra/iso"/>
</dbReference>
<comment type="caution">
    <text evidence="2">The sequence shown here is derived from an EMBL/GenBank/DDBJ whole genome shotgun (WGS) entry which is preliminary data.</text>
</comment>
<proteinExistence type="inferred from homology"/>
<comment type="similarity">
    <text evidence="1">Belongs to the enoyl-CoA hydratase/isomerase family.</text>
</comment>
<evidence type="ECO:0000313" key="3">
    <source>
        <dbReference type="Proteomes" id="UP000252174"/>
    </source>
</evidence>
<reference evidence="2 3" key="1">
    <citation type="submission" date="2018-07" db="EMBL/GenBank/DDBJ databases">
        <title>Genomic Encyclopedia of Type Strains, Phase IV (KMG-IV): sequencing the most valuable type-strain genomes for metagenomic binning, comparative biology and taxonomic classification.</title>
        <authorList>
            <person name="Goeker M."/>
        </authorList>
    </citation>
    <scope>NUCLEOTIDE SEQUENCE [LARGE SCALE GENOMIC DNA]</scope>
    <source>
        <strain evidence="2 3">DSM 100911</strain>
    </source>
</reference>
<sequence>MSSNELLYEVKDGIAFITINRPERRNALSNAVRQGFFDIWRRFEADETAQIAILSGAGENFCAGMDLVEAADTQLRIPPPGFMPVLGDNIEVTKPVIAAVHGYAYAGGWLLAQMCDLCVADETAKFAITEAKVGRGMPWAAPVIHMLPQRILMEVAMTGEPLSAQRAYELGYINRLMPKGQALQGAIELAQKLMANAPLTVRAAKEMVRLSTEMGRTAALRASNHAFATVYLSEDALEGPRAFREKRKPVWKGR</sequence>
<dbReference type="OrthoDB" id="9774843at2"/>
<dbReference type="PANTHER" id="PTHR43802">
    <property type="entry name" value="ENOYL-COA HYDRATASE"/>
    <property type="match status" value="1"/>
</dbReference>
<dbReference type="PANTHER" id="PTHR43802:SF1">
    <property type="entry name" value="IP11341P-RELATED"/>
    <property type="match status" value="1"/>
</dbReference>
<accession>A0A369AJ87</accession>
<dbReference type="CDD" id="cd06558">
    <property type="entry name" value="crotonase-like"/>
    <property type="match status" value="1"/>
</dbReference>
<gene>
    <name evidence="2" type="ORF">DFR45_10559</name>
</gene>
<protein>
    <submittedName>
        <fullName evidence="2">Enoyl-CoA hydratase/carnithine racemase</fullName>
    </submittedName>
</protein>
<dbReference type="EMBL" id="QPJU01000005">
    <property type="protein sequence ID" value="RCX09430.1"/>
    <property type="molecule type" value="Genomic_DNA"/>
</dbReference>
<dbReference type="InterPro" id="IPR014748">
    <property type="entry name" value="Enoyl-CoA_hydra_C"/>
</dbReference>
<evidence type="ECO:0000256" key="1">
    <source>
        <dbReference type="ARBA" id="ARBA00005254"/>
    </source>
</evidence>
<dbReference type="InterPro" id="IPR029045">
    <property type="entry name" value="ClpP/crotonase-like_dom_sf"/>
</dbReference>